<dbReference type="Proteomes" id="UP001501734">
    <property type="component" value="Unassembled WGS sequence"/>
</dbReference>
<reference evidence="3" key="1">
    <citation type="journal article" date="2019" name="Int. J. Syst. Evol. Microbiol.">
        <title>The Global Catalogue of Microorganisms (GCM) 10K type strain sequencing project: providing services to taxonomists for standard genome sequencing and annotation.</title>
        <authorList>
            <consortium name="The Broad Institute Genomics Platform"/>
            <consortium name="The Broad Institute Genome Sequencing Center for Infectious Disease"/>
            <person name="Wu L."/>
            <person name="Ma J."/>
        </authorList>
    </citation>
    <scope>NUCLEOTIDE SEQUENCE [LARGE SCALE GENOMIC DNA]</scope>
    <source>
        <strain evidence="3">JCM 17250</strain>
    </source>
</reference>
<accession>A0ABP7V3C2</accession>
<feature type="transmembrane region" description="Helical" evidence="1">
    <location>
        <begin position="26"/>
        <end position="59"/>
    </location>
</feature>
<evidence type="ECO:0000313" key="2">
    <source>
        <dbReference type="EMBL" id="GAA4058410.1"/>
    </source>
</evidence>
<sequence>MTYEIELNNKLTLIDDEHLLEINGGGFWLTVGGAILGGIIVIGSAVVVAGTVVFVGATVQAAYDWVSRKF</sequence>
<keyword evidence="1" id="KW-0812">Transmembrane</keyword>
<protein>
    <recommendedName>
        <fullName evidence="4">Class IIb bacteriocin, lactobin A/cerein 7B family</fullName>
    </recommendedName>
</protein>
<evidence type="ECO:0008006" key="4">
    <source>
        <dbReference type="Google" id="ProtNLM"/>
    </source>
</evidence>
<keyword evidence="3" id="KW-1185">Reference proteome</keyword>
<evidence type="ECO:0000256" key="1">
    <source>
        <dbReference type="SAM" id="Phobius"/>
    </source>
</evidence>
<dbReference type="RefSeq" id="WP_344909525.1">
    <property type="nucleotide sequence ID" value="NZ_BAABDL010000012.1"/>
</dbReference>
<keyword evidence="1" id="KW-1133">Transmembrane helix</keyword>
<evidence type="ECO:0000313" key="3">
    <source>
        <dbReference type="Proteomes" id="UP001501734"/>
    </source>
</evidence>
<keyword evidence="1" id="KW-0472">Membrane</keyword>
<proteinExistence type="predicted"/>
<comment type="caution">
    <text evidence="2">The sequence shown here is derived from an EMBL/GenBank/DDBJ whole genome shotgun (WGS) entry which is preliminary data.</text>
</comment>
<dbReference type="EMBL" id="BAABDL010000012">
    <property type="protein sequence ID" value="GAA4058410.1"/>
    <property type="molecule type" value="Genomic_DNA"/>
</dbReference>
<gene>
    <name evidence="2" type="ORF">GCM10022410_01940</name>
</gene>
<name>A0ABP7V3C2_9BACI</name>
<organism evidence="2 3">
    <name type="scientific">Amphibacillus indicireducens</name>
    <dbReference type="NCBI Taxonomy" id="1076330"/>
    <lineage>
        <taxon>Bacteria</taxon>
        <taxon>Bacillati</taxon>
        <taxon>Bacillota</taxon>
        <taxon>Bacilli</taxon>
        <taxon>Bacillales</taxon>
        <taxon>Bacillaceae</taxon>
        <taxon>Amphibacillus</taxon>
    </lineage>
</organism>